<dbReference type="PANTHER" id="PTHR46156:SF1">
    <property type="entry name" value="ZINC FINGER CCCH DOMAIN-CONTAINING PROTEIN 3"/>
    <property type="match status" value="1"/>
</dbReference>
<evidence type="ECO:0000259" key="6">
    <source>
        <dbReference type="PROSITE" id="PS50103"/>
    </source>
</evidence>
<accession>S8EDE3</accession>
<dbReference type="PANTHER" id="PTHR46156">
    <property type="entry name" value="CCCH ZINGC FINGER"/>
    <property type="match status" value="1"/>
</dbReference>
<dbReference type="FunFam" id="4.10.1000.10:FF:000022">
    <property type="entry name" value="Zinc finger CCCH domain-containing protein 7"/>
    <property type="match status" value="1"/>
</dbReference>
<evidence type="ECO:0000313" key="8">
    <source>
        <dbReference type="Proteomes" id="UP000015453"/>
    </source>
</evidence>
<name>S8EDE3_9LAMI</name>
<feature type="zinc finger region" description="C3H1-type" evidence="5">
    <location>
        <begin position="495"/>
        <end position="524"/>
    </location>
</feature>
<dbReference type="Gene3D" id="4.10.1000.10">
    <property type="entry name" value="Zinc finger, CCCH-type"/>
    <property type="match status" value="2"/>
</dbReference>
<feature type="domain" description="C3H1-type" evidence="6">
    <location>
        <begin position="600"/>
        <end position="628"/>
    </location>
</feature>
<dbReference type="AlphaFoldDB" id="S8EDE3"/>
<evidence type="ECO:0000256" key="5">
    <source>
        <dbReference type="PROSITE-ProRule" id="PRU00723"/>
    </source>
</evidence>
<feature type="zinc finger region" description="C3H1-type" evidence="5">
    <location>
        <begin position="550"/>
        <end position="577"/>
    </location>
</feature>
<sequence length="694" mass="78073">AKKRILAKPQVFSHRPSKYRHVSNPNSACIAKSRTWHRSGNVSVVVAEPRSQSSTLPVVHKSKMTENMPSTAYIRQGNSLVRNPSPSGVFPPAIRSSVKSVYKLASLEAKNTQQFKGKVHEVDASSLLAVKPVTVSKSLALNRNVKAVNCPSDKSLLTRNVSPCRTSDALKDTKETILVPKCPSDSRDNAECLHTPEEEQKKEIVYIKRKRNQLVAASTSTSRSVVQLDKSKVSLTDGYYKSKKNQLVRKSSSNHTKRRASLNFSKVLPLKTITKPSTRQMSTLSKAFVWNLHATESPKTRKVLPLIVPWKRATHWRSCKYALNIRQNVRALPTSRKRGTVYLRSSHGYSLKMSGVRSVAECSLKGQNPPDMKSENTNEGDACTSTATMEQNNDEGPAVHMPSTSRRERVFRIGSERYKLDSKRKTLLRITGFVMSDSLPQMNDELSPRRLSIGWEQYVRNGNGNQLVRDPKRRTRILASEKVRWSLRTARLRLARKKKYCQFFTRYGKCNKDDGKCPYIHDPSKIVVCTKFLSGCCSNADCRLTHKVISERMEDCSFFLRGSLCTNDNCPYRHVHVNPNLSICEGFLRGYCAEGNECQKKHTYVCPAFEATGTCPQASTCKLHHPKKKAEKSMPPPSDMSAVRGRYFDGGLIIHAWEELWLPSKGGKIELCLSEGKFPDYISLDVGGDDDDEE</sequence>
<comment type="caution">
    <text evidence="7">The sequence shown here is derived from an EMBL/GenBank/DDBJ whole genome shotgun (WGS) entry which is preliminary data.</text>
</comment>
<dbReference type="PROSITE" id="PS50103">
    <property type="entry name" value="ZF_C3H1"/>
    <property type="match status" value="3"/>
</dbReference>
<feature type="domain" description="C3H1-type" evidence="6">
    <location>
        <begin position="495"/>
        <end position="524"/>
    </location>
</feature>
<feature type="non-terminal residue" evidence="7">
    <location>
        <position position="1"/>
    </location>
</feature>
<gene>
    <name evidence="7" type="ORF">M569_00768</name>
</gene>
<evidence type="ECO:0000256" key="1">
    <source>
        <dbReference type="ARBA" id="ARBA00022723"/>
    </source>
</evidence>
<dbReference type="GO" id="GO:0008270">
    <property type="term" value="F:zinc ion binding"/>
    <property type="evidence" value="ECO:0007669"/>
    <property type="project" value="UniProtKB-KW"/>
</dbReference>
<evidence type="ECO:0000313" key="7">
    <source>
        <dbReference type="EMBL" id="EPS73988.1"/>
    </source>
</evidence>
<dbReference type="SMART" id="SM00356">
    <property type="entry name" value="ZnF_C3H1"/>
    <property type="match status" value="5"/>
</dbReference>
<organism evidence="7 8">
    <name type="scientific">Genlisea aurea</name>
    <dbReference type="NCBI Taxonomy" id="192259"/>
    <lineage>
        <taxon>Eukaryota</taxon>
        <taxon>Viridiplantae</taxon>
        <taxon>Streptophyta</taxon>
        <taxon>Embryophyta</taxon>
        <taxon>Tracheophyta</taxon>
        <taxon>Spermatophyta</taxon>
        <taxon>Magnoliopsida</taxon>
        <taxon>eudicotyledons</taxon>
        <taxon>Gunneridae</taxon>
        <taxon>Pentapetalae</taxon>
        <taxon>asterids</taxon>
        <taxon>lamiids</taxon>
        <taxon>Lamiales</taxon>
        <taxon>Lentibulariaceae</taxon>
        <taxon>Genlisea</taxon>
    </lineage>
</organism>
<dbReference type="GO" id="GO:0005634">
    <property type="term" value="C:nucleus"/>
    <property type="evidence" value="ECO:0007669"/>
    <property type="project" value="TreeGrafter"/>
</dbReference>
<dbReference type="Proteomes" id="UP000015453">
    <property type="component" value="Unassembled WGS sequence"/>
</dbReference>
<keyword evidence="3 5" id="KW-0863">Zinc-finger</keyword>
<keyword evidence="8" id="KW-1185">Reference proteome</keyword>
<feature type="non-terminal residue" evidence="7">
    <location>
        <position position="694"/>
    </location>
</feature>
<protein>
    <recommendedName>
        <fullName evidence="6">C3H1-type domain-containing protein</fullName>
    </recommendedName>
</protein>
<dbReference type="OrthoDB" id="3247158at2759"/>
<keyword evidence="1 5" id="KW-0479">Metal-binding</keyword>
<evidence type="ECO:0000256" key="4">
    <source>
        <dbReference type="ARBA" id="ARBA00022833"/>
    </source>
</evidence>
<keyword evidence="4 5" id="KW-0862">Zinc</keyword>
<dbReference type="InterPro" id="IPR000571">
    <property type="entry name" value="Znf_CCCH"/>
</dbReference>
<evidence type="ECO:0000256" key="3">
    <source>
        <dbReference type="ARBA" id="ARBA00022771"/>
    </source>
</evidence>
<feature type="zinc finger region" description="C3H1-type" evidence="5">
    <location>
        <begin position="600"/>
        <end position="628"/>
    </location>
</feature>
<evidence type="ECO:0000256" key="2">
    <source>
        <dbReference type="ARBA" id="ARBA00022737"/>
    </source>
</evidence>
<feature type="domain" description="C3H1-type" evidence="6">
    <location>
        <begin position="550"/>
        <end position="577"/>
    </location>
</feature>
<reference evidence="7 8" key="1">
    <citation type="journal article" date="2013" name="BMC Genomics">
        <title>The miniature genome of a carnivorous plant Genlisea aurea contains a low number of genes and short non-coding sequences.</title>
        <authorList>
            <person name="Leushkin E.V."/>
            <person name="Sutormin R.A."/>
            <person name="Nabieva E.R."/>
            <person name="Penin A.A."/>
            <person name="Kondrashov A.S."/>
            <person name="Logacheva M.D."/>
        </authorList>
    </citation>
    <scope>NUCLEOTIDE SEQUENCE [LARGE SCALE GENOMIC DNA]</scope>
</reference>
<proteinExistence type="predicted"/>
<dbReference type="EMBL" id="AUSU01000224">
    <property type="protein sequence ID" value="EPS73988.1"/>
    <property type="molecule type" value="Genomic_DNA"/>
</dbReference>
<keyword evidence="2" id="KW-0677">Repeat</keyword>